<keyword evidence="2" id="KW-0472">Membrane</keyword>
<evidence type="ECO:0000313" key="4">
    <source>
        <dbReference type="Proteomes" id="UP000281553"/>
    </source>
</evidence>
<dbReference type="OrthoDB" id="10630094at2759"/>
<keyword evidence="2" id="KW-1133">Transmembrane helix</keyword>
<name>A0A3P6T3A3_DIBLA</name>
<keyword evidence="4" id="KW-1185">Reference proteome</keyword>
<dbReference type="Proteomes" id="UP000281553">
    <property type="component" value="Unassembled WGS sequence"/>
</dbReference>
<feature type="compositionally biased region" description="Basic and acidic residues" evidence="1">
    <location>
        <begin position="88"/>
        <end position="110"/>
    </location>
</feature>
<reference evidence="3 4" key="1">
    <citation type="submission" date="2018-11" db="EMBL/GenBank/DDBJ databases">
        <authorList>
            <consortium name="Pathogen Informatics"/>
        </authorList>
    </citation>
    <scope>NUCLEOTIDE SEQUENCE [LARGE SCALE GENOMIC DNA]</scope>
</reference>
<sequence length="648" mass="69844">MSIINSETEDPLHYQTPTTDTQEEIGYTPTNTVFVHSTESTQGNDTPTENFEPTEAEQIPGILDIQYTHTASASNSMDYTKDSPPILDSDRGEEKKSTFNRENATDKEEGPQMSADPAKHMSQEFFDADGSKKEDAEHSIAASERQVTVSAQQLQIETNNVVEPGGIPENKRPTTPSLDDREGSEKLQGKQPDTVSEPFGGAMRPENSPAGLPYQPVVPLSMQGPVVQPPAPHPWPLVRKPPPQAPNLQGKPMATDISGRMPGFQTQQFNGLQMSPVQAPTVRFPQPSWNIDQQENIIDQMANSTSANGQNYDAFNLGTAPGRVSASAGSQAPQPWATPEALGRVELVNPPLAILPQHQQAVPVDQSSAAVLPGYQSPRVIPQHPPQQVPVYVQPQVGHSERRLRDISAVPVDAGHPPSGFINGQQSGPPSIIAQFPHELPAPPSARVRTPEIARNGNLDPLMPLPAPMGFQNRQPLMQTDNGQPLMAPVDGAYSSEQRPPNGVLASHPGGGAPVMQPANHLSSPFMEDAVENAGGRSEETVESRRTHEGLPLLTTVPPITRLSEDKPDDSKATTFKVPLSSQGEVTNSTTGTIKVSFTKLDKGKLKFGKSLAERVAHDRFVGTIVGIILSLFIVIGLGVFALHLYKP</sequence>
<dbReference type="EMBL" id="UYRU01042741">
    <property type="protein sequence ID" value="VDK77549.1"/>
    <property type="molecule type" value="Genomic_DNA"/>
</dbReference>
<protein>
    <submittedName>
        <fullName evidence="3">Uncharacterized protein</fullName>
    </submittedName>
</protein>
<proteinExistence type="predicted"/>
<gene>
    <name evidence="3" type="ORF">DILT_LOCUS2866</name>
</gene>
<feature type="compositionally biased region" description="Polar residues" evidence="1">
    <location>
        <begin position="28"/>
        <end position="51"/>
    </location>
</feature>
<accession>A0A3P6T3A3</accession>
<keyword evidence="2" id="KW-0812">Transmembrane</keyword>
<feature type="region of interest" description="Disordered" evidence="1">
    <location>
        <begin position="1"/>
        <end position="215"/>
    </location>
</feature>
<evidence type="ECO:0000256" key="1">
    <source>
        <dbReference type="SAM" id="MobiDB-lite"/>
    </source>
</evidence>
<feature type="compositionally biased region" description="Basic and acidic residues" evidence="1">
    <location>
        <begin position="178"/>
        <end position="188"/>
    </location>
</feature>
<organism evidence="3 4">
    <name type="scientific">Dibothriocephalus latus</name>
    <name type="common">Fish tapeworm</name>
    <name type="synonym">Diphyllobothrium latum</name>
    <dbReference type="NCBI Taxonomy" id="60516"/>
    <lineage>
        <taxon>Eukaryota</taxon>
        <taxon>Metazoa</taxon>
        <taxon>Spiralia</taxon>
        <taxon>Lophotrochozoa</taxon>
        <taxon>Platyhelminthes</taxon>
        <taxon>Cestoda</taxon>
        <taxon>Eucestoda</taxon>
        <taxon>Diphyllobothriidea</taxon>
        <taxon>Diphyllobothriidae</taxon>
        <taxon>Dibothriocephalus</taxon>
    </lineage>
</organism>
<dbReference type="AlphaFoldDB" id="A0A3P6T3A3"/>
<evidence type="ECO:0000313" key="3">
    <source>
        <dbReference type="EMBL" id="VDK77549.1"/>
    </source>
</evidence>
<feature type="compositionally biased region" description="Polar residues" evidence="1">
    <location>
        <begin position="145"/>
        <end position="161"/>
    </location>
</feature>
<feature type="transmembrane region" description="Helical" evidence="2">
    <location>
        <begin position="621"/>
        <end position="646"/>
    </location>
</feature>
<evidence type="ECO:0000256" key="2">
    <source>
        <dbReference type="SAM" id="Phobius"/>
    </source>
</evidence>
<feature type="compositionally biased region" description="Basic and acidic residues" evidence="1">
    <location>
        <begin position="129"/>
        <end position="138"/>
    </location>
</feature>
<feature type="compositionally biased region" description="Polar residues" evidence="1">
    <location>
        <begin position="67"/>
        <end position="78"/>
    </location>
</feature>